<dbReference type="InterPro" id="IPR001492">
    <property type="entry name" value="Flagellin"/>
</dbReference>
<keyword evidence="3" id="KW-0964">Secreted</keyword>
<keyword evidence="6" id="KW-0966">Cell projection</keyword>
<dbReference type="Pfam" id="PF00669">
    <property type="entry name" value="Flagellin_N"/>
    <property type="match status" value="1"/>
</dbReference>
<evidence type="ECO:0000259" key="5">
    <source>
        <dbReference type="Pfam" id="PF00700"/>
    </source>
</evidence>
<name>A0A6M1RTX3_9BACT</name>
<evidence type="ECO:0000256" key="2">
    <source>
        <dbReference type="ARBA" id="ARBA00023143"/>
    </source>
</evidence>
<dbReference type="SUPFAM" id="SSF64518">
    <property type="entry name" value="Phase 1 flagellin"/>
    <property type="match status" value="1"/>
</dbReference>
<dbReference type="InterPro" id="IPR046358">
    <property type="entry name" value="Flagellin_C"/>
</dbReference>
<gene>
    <name evidence="6" type="ORF">G4L39_11930</name>
</gene>
<dbReference type="InterPro" id="IPR042187">
    <property type="entry name" value="Flagellin_C_sub2"/>
</dbReference>
<comment type="subcellular location">
    <subcellularLocation>
        <location evidence="3">Secreted</location>
    </subcellularLocation>
    <subcellularLocation>
        <location evidence="3">Bacterial flagellum</location>
    </subcellularLocation>
</comment>
<sequence length="268" mass="28505">MVINTNMSAQSSARLLMESSALLNKSLMRLSSGSKIVSPEDDVAGQAVALRFDAQISRINAAKGNIANAISFSQTQDGFLKKVAKALDRMSELAILAQDVTKTDNDRALYDLEFQTLVDYIKDVATKDYNGVSLFDGATLSVTIDSDGNTFNMTGVDLGASAYAAVLSGTEVTTTTNAATALDRVKAAIVQLSTDRATVGANVARLMYTSDQLGVLKDNLTSANSRIKDVDVAEESTQFARYNILVQAGTAMLAQANAVPQMVLRLLS</sequence>
<evidence type="ECO:0000259" key="4">
    <source>
        <dbReference type="Pfam" id="PF00669"/>
    </source>
</evidence>
<comment type="similarity">
    <text evidence="1 3">Belongs to the bacterial flagellin family.</text>
</comment>
<feature type="domain" description="Flagellin N-terminal" evidence="4">
    <location>
        <begin position="3"/>
        <end position="138"/>
    </location>
</feature>
<organism evidence="6 7">
    <name type="scientific">Limisphaera ngatamarikiensis</name>
    <dbReference type="NCBI Taxonomy" id="1324935"/>
    <lineage>
        <taxon>Bacteria</taxon>
        <taxon>Pseudomonadati</taxon>
        <taxon>Verrucomicrobiota</taxon>
        <taxon>Verrucomicrobiia</taxon>
        <taxon>Limisphaerales</taxon>
        <taxon>Limisphaeraceae</taxon>
        <taxon>Limisphaera</taxon>
    </lineage>
</organism>
<dbReference type="PANTHER" id="PTHR42792">
    <property type="entry name" value="FLAGELLIN"/>
    <property type="match status" value="1"/>
</dbReference>
<reference evidence="6 7" key="1">
    <citation type="submission" date="2020-02" db="EMBL/GenBank/DDBJ databases">
        <title>Draft genome sequence of Limisphaera ngatamarikiensis NGM72.4T, a thermophilic Verrucomicrobia grouped in subdivision 3.</title>
        <authorList>
            <person name="Carere C.R."/>
            <person name="Steen J."/>
            <person name="Hugenholtz P."/>
            <person name="Stott M.B."/>
        </authorList>
    </citation>
    <scope>NUCLEOTIDE SEQUENCE [LARGE SCALE GENOMIC DNA]</scope>
    <source>
        <strain evidence="6 7">NGM72.4</strain>
    </source>
</reference>
<dbReference type="GO" id="GO:0005198">
    <property type="term" value="F:structural molecule activity"/>
    <property type="evidence" value="ECO:0007669"/>
    <property type="project" value="UniProtKB-UniRule"/>
</dbReference>
<keyword evidence="2 3" id="KW-0975">Bacterial flagellum</keyword>
<comment type="function">
    <text evidence="3">Flagellin is the subunit protein which polymerizes to form the filaments of bacterial flagella.</text>
</comment>
<protein>
    <recommendedName>
        <fullName evidence="3">Flagellin</fullName>
    </recommendedName>
</protein>
<keyword evidence="6" id="KW-0969">Cilium</keyword>
<dbReference type="AlphaFoldDB" id="A0A6M1RTX3"/>
<accession>A0A6M1RTX3</accession>
<dbReference type="InterPro" id="IPR001029">
    <property type="entry name" value="Flagellin_N"/>
</dbReference>
<dbReference type="RefSeq" id="WP_165108408.1">
    <property type="nucleotide sequence ID" value="NZ_JAAKYA010000079.1"/>
</dbReference>
<dbReference type="PRINTS" id="PR00207">
    <property type="entry name" value="FLAGELLIN"/>
</dbReference>
<evidence type="ECO:0000313" key="7">
    <source>
        <dbReference type="Proteomes" id="UP000477311"/>
    </source>
</evidence>
<dbReference type="Proteomes" id="UP000477311">
    <property type="component" value="Unassembled WGS sequence"/>
</dbReference>
<keyword evidence="7" id="KW-1185">Reference proteome</keyword>
<evidence type="ECO:0000313" key="6">
    <source>
        <dbReference type="EMBL" id="NGO40095.1"/>
    </source>
</evidence>
<dbReference type="GO" id="GO:0005576">
    <property type="term" value="C:extracellular region"/>
    <property type="evidence" value="ECO:0007669"/>
    <property type="project" value="UniProtKB-SubCell"/>
</dbReference>
<evidence type="ECO:0000256" key="1">
    <source>
        <dbReference type="ARBA" id="ARBA00005709"/>
    </source>
</evidence>
<dbReference type="Gene3D" id="6.10.10.10">
    <property type="entry name" value="Flagellar export chaperone, C-terminal domain"/>
    <property type="match status" value="1"/>
</dbReference>
<dbReference type="EMBL" id="JAAKYA010000079">
    <property type="protein sequence ID" value="NGO40095.1"/>
    <property type="molecule type" value="Genomic_DNA"/>
</dbReference>
<feature type="domain" description="Flagellin C-terminal" evidence="5">
    <location>
        <begin position="183"/>
        <end position="267"/>
    </location>
</feature>
<proteinExistence type="inferred from homology"/>
<dbReference type="Pfam" id="PF00700">
    <property type="entry name" value="Flagellin_C"/>
    <property type="match status" value="1"/>
</dbReference>
<comment type="caution">
    <text evidence="6">The sequence shown here is derived from an EMBL/GenBank/DDBJ whole genome shotgun (WGS) entry which is preliminary data.</text>
</comment>
<evidence type="ECO:0000256" key="3">
    <source>
        <dbReference type="RuleBase" id="RU362073"/>
    </source>
</evidence>
<dbReference type="PANTHER" id="PTHR42792:SF2">
    <property type="entry name" value="FLAGELLIN"/>
    <property type="match status" value="1"/>
</dbReference>
<dbReference type="GO" id="GO:0009288">
    <property type="term" value="C:bacterial-type flagellum"/>
    <property type="evidence" value="ECO:0007669"/>
    <property type="project" value="UniProtKB-SubCell"/>
</dbReference>
<keyword evidence="6" id="KW-0282">Flagellum</keyword>
<dbReference type="Gene3D" id="1.20.1330.10">
    <property type="entry name" value="f41 fragment of flagellin, N-terminal domain"/>
    <property type="match status" value="1"/>
</dbReference>